<comment type="caution">
    <text evidence="1">The sequence shown here is derived from an EMBL/GenBank/DDBJ whole genome shotgun (WGS) entry which is preliminary data.</text>
</comment>
<accession>A0ACB8CNH2</accession>
<evidence type="ECO:0000313" key="1">
    <source>
        <dbReference type="EMBL" id="KAH7948681.1"/>
    </source>
</evidence>
<sequence length="234" mass="26478">MASRLAFLPRTLRALRRSLSSAPTGVGAVRFSCVLSSPTQSSLLRTNSVACIVSSRRFLHGETTSPKKATQDFEDGEWTTIFRYPHIRFLQMLCRIKIYQCVITLVVAPPLLFSEYIHWMPSYANGLLLSLTVSATVVLFLTGYLSERIVGMMYVNKDCSKLRVARLNFWGRRQDHVYDTSDIAHLADTGQVWSSWYVHLHRYSAPNDPFVVSLKHGGIVDKELFAKVFGRDVA</sequence>
<protein>
    <submittedName>
        <fullName evidence="1">Uncharacterized protein</fullName>
    </submittedName>
</protein>
<name>A0ACB8CNH2_DERSI</name>
<dbReference type="EMBL" id="CM023474">
    <property type="protein sequence ID" value="KAH7948681.1"/>
    <property type="molecule type" value="Genomic_DNA"/>
</dbReference>
<organism evidence="1 2">
    <name type="scientific">Dermacentor silvarum</name>
    <name type="common">Tick</name>
    <dbReference type="NCBI Taxonomy" id="543639"/>
    <lineage>
        <taxon>Eukaryota</taxon>
        <taxon>Metazoa</taxon>
        <taxon>Ecdysozoa</taxon>
        <taxon>Arthropoda</taxon>
        <taxon>Chelicerata</taxon>
        <taxon>Arachnida</taxon>
        <taxon>Acari</taxon>
        <taxon>Parasitiformes</taxon>
        <taxon>Ixodida</taxon>
        <taxon>Ixodoidea</taxon>
        <taxon>Ixodidae</taxon>
        <taxon>Rhipicephalinae</taxon>
        <taxon>Dermacentor</taxon>
    </lineage>
</organism>
<reference evidence="1" key="1">
    <citation type="submission" date="2020-05" db="EMBL/GenBank/DDBJ databases">
        <title>Large-scale comparative analyses of tick genomes elucidate their genetic diversity and vector capacities.</title>
        <authorList>
            <person name="Jia N."/>
            <person name="Wang J."/>
            <person name="Shi W."/>
            <person name="Du L."/>
            <person name="Sun Y."/>
            <person name="Zhan W."/>
            <person name="Jiang J."/>
            <person name="Wang Q."/>
            <person name="Zhang B."/>
            <person name="Ji P."/>
            <person name="Sakyi L.B."/>
            <person name="Cui X."/>
            <person name="Yuan T."/>
            <person name="Jiang B."/>
            <person name="Yang W."/>
            <person name="Lam T.T.-Y."/>
            <person name="Chang Q."/>
            <person name="Ding S."/>
            <person name="Wang X."/>
            <person name="Zhu J."/>
            <person name="Ruan X."/>
            <person name="Zhao L."/>
            <person name="Wei J."/>
            <person name="Que T."/>
            <person name="Du C."/>
            <person name="Cheng J."/>
            <person name="Dai P."/>
            <person name="Han X."/>
            <person name="Huang E."/>
            <person name="Gao Y."/>
            <person name="Liu J."/>
            <person name="Shao H."/>
            <person name="Ye R."/>
            <person name="Li L."/>
            <person name="Wei W."/>
            <person name="Wang X."/>
            <person name="Wang C."/>
            <person name="Yang T."/>
            <person name="Huo Q."/>
            <person name="Li W."/>
            <person name="Guo W."/>
            <person name="Chen H."/>
            <person name="Zhou L."/>
            <person name="Ni X."/>
            <person name="Tian J."/>
            <person name="Zhou Y."/>
            <person name="Sheng Y."/>
            <person name="Liu T."/>
            <person name="Pan Y."/>
            <person name="Xia L."/>
            <person name="Li J."/>
            <person name="Zhao F."/>
            <person name="Cao W."/>
        </authorList>
    </citation>
    <scope>NUCLEOTIDE SEQUENCE</scope>
    <source>
        <strain evidence="1">Dsil-2018</strain>
    </source>
</reference>
<evidence type="ECO:0000313" key="2">
    <source>
        <dbReference type="Proteomes" id="UP000821865"/>
    </source>
</evidence>
<gene>
    <name evidence="1" type="ORF">HPB49_000733</name>
</gene>
<proteinExistence type="predicted"/>
<keyword evidence="2" id="KW-1185">Reference proteome</keyword>
<dbReference type="Proteomes" id="UP000821865">
    <property type="component" value="Chromosome 5"/>
</dbReference>